<proteinExistence type="predicted"/>
<keyword evidence="1" id="KW-0472">Membrane</keyword>
<keyword evidence="1" id="KW-1133">Transmembrane helix</keyword>
<dbReference type="EMBL" id="JBHMCT010000044">
    <property type="protein sequence ID" value="MFB9558602.1"/>
    <property type="molecule type" value="Genomic_DNA"/>
</dbReference>
<feature type="transmembrane region" description="Helical" evidence="1">
    <location>
        <begin position="63"/>
        <end position="81"/>
    </location>
</feature>
<dbReference type="RefSeq" id="WP_382746190.1">
    <property type="nucleotide sequence ID" value="NZ_JBHMCT010000044.1"/>
</dbReference>
<evidence type="ECO:0000256" key="1">
    <source>
        <dbReference type="SAM" id="Phobius"/>
    </source>
</evidence>
<protein>
    <recommendedName>
        <fullName evidence="4">DUF4258 domain-containing protein</fullName>
    </recommendedName>
</protein>
<keyword evidence="3" id="KW-1185">Reference proteome</keyword>
<keyword evidence="1" id="KW-0812">Transmembrane</keyword>
<evidence type="ECO:0000313" key="3">
    <source>
        <dbReference type="Proteomes" id="UP001589716"/>
    </source>
</evidence>
<sequence length="84" mass="9643">MPPKHGPWRAHIVLHDVAEQQIDAMTDAEREVLDAAIVRLSLDHRIGTRVEGKLEWEYRDDRVRVVYIPTVVGTIILVAYVEVD</sequence>
<dbReference type="Proteomes" id="UP001589716">
    <property type="component" value="Unassembled WGS sequence"/>
</dbReference>
<name>A0ABV5QYK0_9ACTN</name>
<comment type="caution">
    <text evidence="2">The sequence shown here is derived from an EMBL/GenBank/DDBJ whole genome shotgun (WGS) entry which is preliminary data.</text>
</comment>
<gene>
    <name evidence="2" type="ORF">ACFFTP_31035</name>
</gene>
<accession>A0ABV5QYK0</accession>
<reference evidence="2 3" key="1">
    <citation type="submission" date="2024-09" db="EMBL/GenBank/DDBJ databases">
        <authorList>
            <person name="Sun Q."/>
            <person name="Mori K."/>
        </authorList>
    </citation>
    <scope>NUCLEOTIDE SEQUENCE [LARGE SCALE GENOMIC DNA]</scope>
    <source>
        <strain evidence="2 3">JCM 4414</strain>
    </source>
</reference>
<evidence type="ECO:0000313" key="2">
    <source>
        <dbReference type="EMBL" id="MFB9558602.1"/>
    </source>
</evidence>
<evidence type="ECO:0008006" key="4">
    <source>
        <dbReference type="Google" id="ProtNLM"/>
    </source>
</evidence>
<organism evidence="2 3">
    <name type="scientific">Streptomyces roseoviridis</name>
    <dbReference type="NCBI Taxonomy" id="67361"/>
    <lineage>
        <taxon>Bacteria</taxon>
        <taxon>Bacillati</taxon>
        <taxon>Actinomycetota</taxon>
        <taxon>Actinomycetes</taxon>
        <taxon>Kitasatosporales</taxon>
        <taxon>Streptomycetaceae</taxon>
        <taxon>Streptomyces</taxon>
    </lineage>
</organism>